<dbReference type="InterPro" id="IPR009057">
    <property type="entry name" value="Homeodomain-like_sf"/>
</dbReference>
<protein>
    <recommendedName>
        <fullName evidence="8">RpiR family transcriptional regulator</fullName>
    </recommendedName>
</protein>
<dbReference type="InterPro" id="IPR047640">
    <property type="entry name" value="RpiR-like"/>
</dbReference>
<dbReference type="PROSITE" id="PS51464">
    <property type="entry name" value="SIS"/>
    <property type="match status" value="1"/>
</dbReference>
<dbReference type="EMBL" id="JXLC01000006">
    <property type="protein sequence ID" value="OJG92323.1"/>
    <property type="molecule type" value="Genomic_DNA"/>
</dbReference>
<evidence type="ECO:0000256" key="2">
    <source>
        <dbReference type="ARBA" id="ARBA00023125"/>
    </source>
</evidence>
<proteinExistence type="predicted"/>
<evidence type="ECO:0000256" key="3">
    <source>
        <dbReference type="ARBA" id="ARBA00023163"/>
    </source>
</evidence>
<dbReference type="InterPro" id="IPR036388">
    <property type="entry name" value="WH-like_DNA-bd_sf"/>
</dbReference>
<dbReference type="PROSITE" id="PS51071">
    <property type="entry name" value="HTH_RPIR"/>
    <property type="match status" value="1"/>
</dbReference>
<feature type="domain" description="HTH rpiR-type" evidence="4">
    <location>
        <begin position="2"/>
        <end position="78"/>
    </location>
</feature>
<dbReference type="Pfam" id="PF01418">
    <property type="entry name" value="HTH_6"/>
    <property type="match status" value="1"/>
</dbReference>
<organism evidence="6 7">
    <name type="scientific">Enterococcus silesiacus</name>
    <dbReference type="NCBI Taxonomy" id="332949"/>
    <lineage>
        <taxon>Bacteria</taxon>
        <taxon>Bacillati</taxon>
        <taxon>Bacillota</taxon>
        <taxon>Bacilli</taxon>
        <taxon>Lactobacillales</taxon>
        <taxon>Enterococcaceae</taxon>
        <taxon>Enterococcus</taxon>
    </lineage>
</organism>
<evidence type="ECO:0000256" key="1">
    <source>
        <dbReference type="ARBA" id="ARBA00023015"/>
    </source>
</evidence>
<dbReference type="SUPFAM" id="SSF53697">
    <property type="entry name" value="SIS domain"/>
    <property type="match status" value="1"/>
</dbReference>
<keyword evidence="1" id="KW-0805">Transcription regulation</keyword>
<dbReference type="InterPro" id="IPR000281">
    <property type="entry name" value="HTH_RpiR"/>
</dbReference>
<dbReference type="PANTHER" id="PTHR30514:SF21">
    <property type="entry name" value="RPIR-FAMILY TRANSCRIPTIONAL REGULATOR"/>
    <property type="match status" value="1"/>
</dbReference>
<dbReference type="GO" id="GO:0097367">
    <property type="term" value="F:carbohydrate derivative binding"/>
    <property type="evidence" value="ECO:0007669"/>
    <property type="project" value="InterPro"/>
</dbReference>
<evidence type="ECO:0008006" key="8">
    <source>
        <dbReference type="Google" id="ProtNLM"/>
    </source>
</evidence>
<dbReference type="AlphaFoldDB" id="A0AA91GHN1"/>
<gene>
    <name evidence="6" type="ORF">RV15_GL003116</name>
</gene>
<feature type="domain" description="SIS" evidence="5">
    <location>
        <begin position="94"/>
        <end position="234"/>
    </location>
</feature>
<evidence type="ECO:0000259" key="5">
    <source>
        <dbReference type="PROSITE" id="PS51464"/>
    </source>
</evidence>
<dbReference type="Gene3D" id="3.40.50.10490">
    <property type="entry name" value="Glucose-6-phosphate isomerase like protein, domain 1"/>
    <property type="match status" value="1"/>
</dbReference>
<dbReference type="InterPro" id="IPR035472">
    <property type="entry name" value="RpiR-like_SIS"/>
</dbReference>
<evidence type="ECO:0000313" key="7">
    <source>
        <dbReference type="Proteomes" id="UP000183039"/>
    </source>
</evidence>
<dbReference type="GO" id="GO:0003700">
    <property type="term" value="F:DNA-binding transcription factor activity"/>
    <property type="evidence" value="ECO:0007669"/>
    <property type="project" value="InterPro"/>
</dbReference>
<dbReference type="GO" id="GO:1901135">
    <property type="term" value="P:carbohydrate derivative metabolic process"/>
    <property type="evidence" value="ECO:0007669"/>
    <property type="project" value="InterPro"/>
</dbReference>
<comment type="caution">
    <text evidence="6">The sequence shown here is derived from an EMBL/GenBank/DDBJ whole genome shotgun (WGS) entry which is preliminary data.</text>
</comment>
<dbReference type="Gene3D" id="1.10.10.10">
    <property type="entry name" value="Winged helix-like DNA-binding domain superfamily/Winged helix DNA-binding domain"/>
    <property type="match status" value="1"/>
</dbReference>
<sequence length="234" mass="26994">MVQMNIDSLAEKYQLNKTEIQILRYMTDHRQELKNLGVREIAKKSFVSTATIINMAKKMNFTGYSELVFYISEFNLNQEHLEKHDVIKAYGDNFLTLLKKYQDKNIMILGSGFSQNLANYFSEYLNLYGFRATSNSHLEFLRESHKDDVLLIFISNSGNTGRMFELAEIAQTNELESICFVGNDQSAISKLSTLSISTNTYSPSSHQDFYPQLFFGTVLIQFELLMSYTLQNLQ</sequence>
<dbReference type="InterPro" id="IPR001347">
    <property type="entry name" value="SIS_dom"/>
</dbReference>
<dbReference type="Proteomes" id="UP000183039">
    <property type="component" value="Unassembled WGS sequence"/>
</dbReference>
<dbReference type="PANTHER" id="PTHR30514">
    <property type="entry name" value="GLUCOKINASE"/>
    <property type="match status" value="1"/>
</dbReference>
<dbReference type="Pfam" id="PF01380">
    <property type="entry name" value="SIS"/>
    <property type="match status" value="1"/>
</dbReference>
<accession>A0AA91GHN1</accession>
<keyword evidence="3" id="KW-0804">Transcription</keyword>
<name>A0AA91GHN1_9ENTE</name>
<keyword evidence="2" id="KW-0238">DNA-binding</keyword>
<evidence type="ECO:0000313" key="6">
    <source>
        <dbReference type="EMBL" id="OJG92323.1"/>
    </source>
</evidence>
<evidence type="ECO:0000259" key="4">
    <source>
        <dbReference type="PROSITE" id="PS51071"/>
    </source>
</evidence>
<dbReference type="SUPFAM" id="SSF46689">
    <property type="entry name" value="Homeodomain-like"/>
    <property type="match status" value="1"/>
</dbReference>
<reference evidence="6 7" key="1">
    <citation type="submission" date="2014-12" db="EMBL/GenBank/DDBJ databases">
        <title>Draft genome sequences of 29 type strains of Enterococci.</title>
        <authorList>
            <person name="Zhong Z."/>
            <person name="Sun Z."/>
            <person name="Liu W."/>
            <person name="Zhang W."/>
            <person name="Zhang H."/>
        </authorList>
    </citation>
    <scope>NUCLEOTIDE SEQUENCE [LARGE SCALE GENOMIC DNA]</scope>
    <source>
        <strain evidence="6 7">DSM 22801</strain>
    </source>
</reference>
<dbReference type="CDD" id="cd05013">
    <property type="entry name" value="SIS_RpiR"/>
    <property type="match status" value="1"/>
</dbReference>
<dbReference type="GO" id="GO:0003677">
    <property type="term" value="F:DNA binding"/>
    <property type="evidence" value="ECO:0007669"/>
    <property type="project" value="UniProtKB-KW"/>
</dbReference>
<dbReference type="InterPro" id="IPR046348">
    <property type="entry name" value="SIS_dom_sf"/>
</dbReference>